<name>A0A816C0E7_9BILA</name>
<dbReference type="EMBL" id="CAJNOH010004743">
    <property type="protein sequence ID" value="CAF1379015.1"/>
    <property type="molecule type" value="Genomic_DNA"/>
</dbReference>
<accession>A0A816C0E7</accession>
<protein>
    <submittedName>
        <fullName evidence="3">Uncharacterized protein</fullName>
    </submittedName>
</protein>
<proteinExistence type="predicted"/>
<evidence type="ECO:0000313" key="3">
    <source>
        <dbReference type="EMBL" id="CAF1615260.1"/>
    </source>
</evidence>
<feature type="non-terminal residue" evidence="3">
    <location>
        <position position="314"/>
    </location>
</feature>
<sequence>MESGMKFDSRRVWFTSDDHQNNQNVTPMESENDNGFILVKRNKKKKKIDLPQNQQPSSSSSSSSCSSSPTISTNGSTSSTNTNSIISYVQPTSAIAVHLQPNSREVNAPVSIINTVSIEISHQARQYAETCYAFPPFIIKFQQDINESSILKYLISHYSYNYNFKLNFAGHRLKFKRNLLLFVNDRESFSMLYDASKWPSTIDSLNFEKVLPSHLPPQFSLVLKNVPFDTEIDTLLTNIKSIYPNVINAHRILNKNQQPTTLVRLDINNINVIDELFDLSNNYADQFTRTQQIIMNHNRDIQLQQIDGAFQRDF</sequence>
<evidence type="ECO:0000313" key="4">
    <source>
        <dbReference type="EMBL" id="CAF1629051.1"/>
    </source>
</evidence>
<gene>
    <name evidence="3" type="ORF">JXQ802_LOCUS49895</name>
    <name evidence="4" type="ORF">JXQ802_LOCUS51548</name>
    <name evidence="2" type="ORF">PYM288_LOCUS33758</name>
</gene>
<keyword evidence="5" id="KW-1185">Reference proteome</keyword>
<organism evidence="3 5">
    <name type="scientific">Rotaria sordida</name>
    <dbReference type="NCBI Taxonomy" id="392033"/>
    <lineage>
        <taxon>Eukaryota</taxon>
        <taxon>Metazoa</taxon>
        <taxon>Spiralia</taxon>
        <taxon>Gnathifera</taxon>
        <taxon>Rotifera</taxon>
        <taxon>Eurotatoria</taxon>
        <taxon>Bdelloidea</taxon>
        <taxon>Philodinida</taxon>
        <taxon>Philodinidae</taxon>
        <taxon>Rotaria</taxon>
    </lineage>
</organism>
<dbReference type="Proteomes" id="UP000663854">
    <property type="component" value="Unassembled WGS sequence"/>
</dbReference>
<dbReference type="Proteomes" id="UP000663870">
    <property type="component" value="Unassembled WGS sequence"/>
</dbReference>
<dbReference type="EMBL" id="CAJNOL010007522">
    <property type="protein sequence ID" value="CAF1629051.1"/>
    <property type="molecule type" value="Genomic_DNA"/>
</dbReference>
<feature type="compositionally biased region" description="Basic and acidic residues" evidence="1">
    <location>
        <begin position="1"/>
        <end position="20"/>
    </location>
</feature>
<feature type="region of interest" description="Disordered" evidence="1">
    <location>
        <begin position="1"/>
        <end position="79"/>
    </location>
</feature>
<dbReference type="EMBL" id="CAJNOL010006195">
    <property type="protein sequence ID" value="CAF1615260.1"/>
    <property type="molecule type" value="Genomic_DNA"/>
</dbReference>
<evidence type="ECO:0000313" key="2">
    <source>
        <dbReference type="EMBL" id="CAF1379015.1"/>
    </source>
</evidence>
<comment type="caution">
    <text evidence="3">The sequence shown here is derived from an EMBL/GenBank/DDBJ whole genome shotgun (WGS) entry which is preliminary data.</text>
</comment>
<evidence type="ECO:0000313" key="5">
    <source>
        <dbReference type="Proteomes" id="UP000663870"/>
    </source>
</evidence>
<feature type="compositionally biased region" description="Low complexity" evidence="1">
    <location>
        <begin position="57"/>
        <end position="79"/>
    </location>
</feature>
<evidence type="ECO:0000256" key="1">
    <source>
        <dbReference type="SAM" id="MobiDB-lite"/>
    </source>
</evidence>
<dbReference type="AlphaFoldDB" id="A0A816C0E7"/>
<reference evidence="3" key="1">
    <citation type="submission" date="2021-02" db="EMBL/GenBank/DDBJ databases">
        <authorList>
            <person name="Nowell W R."/>
        </authorList>
    </citation>
    <scope>NUCLEOTIDE SEQUENCE</scope>
</reference>